<reference evidence="2" key="1">
    <citation type="journal article" date="2014" name="Int. J. Syst. Evol. Microbiol.">
        <title>Complete genome sequence of Corynebacterium casei LMG S-19264T (=DSM 44701T), isolated from a smear-ripened cheese.</title>
        <authorList>
            <consortium name="US DOE Joint Genome Institute (JGI-PGF)"/>
            <person name="Walter F."/>
            <person name="Albersmeier A."/>
            <person name="Kalinowski J."/>
            <person name="Ruckert C."/>
        </authorList>
    </citation>
    <scope>NUCLEOTIDE SEQUENCE</scope>
    <source>
        <strain evidence="2">CGMCC 1.12698</strain>
    </source>
</reference>
<feature type="domain" description="VWFA" evidence="1">
    <location>
        <begin position="1"/>
        <end position="91"/>
    </location>
</feature>
<evidence type="ECO:0000313" key="3">
    <source>
        <dbReference type="Proteomes" id="UP000605259"/>
    </source>
</evidence>
<dbReference type="CDD" id="cd00198">
    <property type="entry name" value="vWFA"/>
    <property type="match status" value="1"/>
</dbReference>
<reference evidence="2" key="2">
    <citation type="submission" date="2020-09" db="EMBL/GenBank/DDBJ databases">
        <authorList>
            <person name="Sun Q."/>
            <person name="Zhou Y."/>
        </authorList>
    </citation>
    <scope>NUCLEOTIDE SEQUENCE</scope>
    <source>
        <strain evidence="2">CGMCC 1.12698</strain>
    </source>
</reference>
<gene>
    <name evidence="2" type="primary">yabS</name>
    <name evidence="2" type="ORF">GCM10007140_37850</name>
</gene>
<dbReference type="InterPro" id="IPR002035">
    <property type="entry name" value="VWF_A"/>
</dbReference>
<evidence type="ECO:0000313" key="2">
    <source>
        <dbReference type="EMBL" id="GGE84764.1"/>
    </source>
</evidence>
<proteinExistence type="predicted"/>
<organism evidence="2 3">
    <name type="scientific">Priestia taiwanensis</name>
    <dbReference type="NCBI Taxonomy" id="1347902"/>
    <lineage>
        <taxon>Bacteria</taxon>
        <taxon>Bacillati</taxon>
        <taxon>Bacillota</taxon>
        <taxon>Bacilli</taxon>
        <taxon>Bacillales</taxon>
        <taxon>Bacillaceae</taxon>
        <taxon>Priestia</taxon>
    </lineage>
</organism>
<dbReference type="PROSITE" id="PS50234">
    <property type="entry name" value="VWFA"/>
    <property type="match status" value="1"/>
</dbReference>
<keyword evidence="3" id="KW-1185">Reference proteome</keyword>
<evidence type="ECO:0000259" key="1">
    <source>
        <dbReference type="PROSITE" id="PS50234"/>
    </source>
</evidence>
<dbReference type="InterPro" id="IPR036465">
    <property type="entry name" value="vWFA_dom_sf"/>
</dbReference>
<dbReference type="Proteomes" id="UP000605259">
    <property type="component" value="Unassembled WGS sequence"/>
</dbReference>
<sequence length="245" mass="27583">MRKGTLRQILLITDGCSNQGESPIEAAALLFEYGIVVNVIGIIPEQDCNHHELREIEEIASAGGGISEIVYAKQLSHTVQMVTRKAMKQTIQGFVNKELQQILGEGKYTEDLPPEQRGQVLEVVEEISESADLEVFILIDTSASMQDKLEPIKEALLDLQLSLHARMGYQEFALGVFPGKGKAVELLIDWTTKLNALTKVFTQLRLSGVTPTGPALRETREYFRQKRSFRDRVKDEEQHREKYGL</sequence>
<dbReference type="AlphaFoldDB" id="A0A917ESH1"/>
<accession>A0A917ESH1</accession>
<dbReference type="SUPFAM" id="SSF53300">
    <property type="entry name" value="vWA-like"/>
    <property type="match status" value="2"/>
</dbReference>
<protein>
    <recommendedName>
        <fullName evidence="1">VWFA domain-containing protein</fullName>
    </recommendedName>
</protein>
<dbReference type="Gene3D" id="3.40.50.410">
    <property type="entry name" value="von Willebrand factor, type A domain"/>
    <property type="match status" value="1"/>
</dbReference>
<name>A0A917ESH1_9BACI</name>
<dbReference type="EMBL" id="BMFK01000008">
    <property type="protein sequence ID" value="GGE84764.1"/>
    <property type="molecule type" value="Genomic_DNA"/>
</dbReference>
<comment type="caution">
    <text evidence="2">The sequence shown here is derived from an EMBL/GenBank/DDBJ whole genome shotgun (WGS) entry which is preliminary data.</text>
</comment>